<dbReference type="AlphaFoldDB" id="A0A941CQ68"/>
<dbReference type="EMBL" id="JAGSCS010000014">
    <property type="protein sequence ID" value="MBR0576735.1"/>
    <property type="molecule type" value="Genomic_DNA"/>
</dbReference>
<dbReference type="Proteomes" id="UP000675379">
    <property type="component" value="Unassembled WGS sequence"/>
</dbReference>
<dbReference type="Gene3D" id="1.50.10.20">
    <property type="match status" value="1"/>
</dbReference>
<evidence type="ECO:0000313" key="1">
    <source>
        <dbReference type="EMBL" id="MBR0576735.1"/>
    </source>
</evidence>
<comment type="caution">
    <text evidence="1">The sequence shown here is derived from an EMBL/GenBank/DDBJ whole genome shotgun (WGS) entry which is preliminary data.</text>
</comment>
<dbReference type="RefSeq" id="WP_211802129.1">
    <property type="nucleotide sequence ID" value="NZ_JAGSCS010000014.1"/>
</dbReference>
<protein>
    <recommendedName>
        <fullName evidence="3">Squalene cyclase C-terminal domain-containing protein</fullName>
    </recommendedName>
</protein>
<reference evidence="1" key="1">
    <citation type="submission" date="2021-04" db="EMBL/GenBank/DDBJ databases">
        <title>Proteiniclasticum sedimins sp. nov., an obligate anaerobic bacterium isolated from anaerobic sludge.</title>
        <authorList>
            <person name="Liu J."/>
        </authorList>
    </citation>
    <scope>NUCLEOTIDE SEQUENCE</scope>
    <source>
        <strain evidence="1">BAD-10</strain>
    </source>
</reference>
<dbReference type="SUPFAM" id="SSF48239">
    <property type="entry name" value="Terpenoid cyclases/Protein prenyltransferases"/>
    <property type="match status" value="1"/>
</dbReference>
<keyword evidence="2" id="KW-1185">Reference proteome</keyword>
<proteinExistence type="predicted"/>
<evidence type="ECO:0008006" key="3">
    <source>
        <dbReference type="Google" id="ProtNLM"/>
    </source>
</evidence>
<name>A0A941CQ68_9CLOT</name>
<organism evidence="1 2">
    <name type="scientific">Proteiniclasticum sediminis</name>
    <dbReference type="NCBI Taxonomy" id="2804028"/>
    <lineage>
        <taxon>Bacteria</taxon>
        <taxon>Bacillati</taxon>
        <taxon>Bacillota</taxon>
        <taxon>Clostridia</taxon>
        <taxon>Eubacteriales</taxon>
        <taxon>Clostridiaceae</taxon>
        <taxon>Proteiniclasticum</taxon>
    </lineage>
</organism>
<accession>A0A941CQ68</accession>
<evidence type="ECO:0000313" key="2">
    <source>
        <dbReference type="Proteomes" id="UP000675379"/>
    </source>
</evidence>
<gene>
    <name evidence="1" type="ORF">KCG48_10365</name>
</gene>
<dbReference type="InterPro" id="IPR008930">
    <property type="entry name" value="Terpenoid_cyclase/PrenylTrfase"/>
</dbReference>
<sequence length="312" mass="35647">MDSTLTWLLEGDVAIQYLTHRDLLKSSEVVCKALQSRIPEEGFGAAYLAAQNPSGHWGIFYYQTKWTCTHYTLLELYHLGAPPGLSPCRDMVLRMLKECQTPDGALYLTRTKESLDLAVEGMALTYAVYFCPEDPRLLPLADHLLSFQLPSGGYSWDPLGKSADPHSTLCVLEGLAKFQKVHPQYRPQAMALALSAGATYFLDRELFLEHSDPRFRKLAYPHRYRYDLLRILEYFAREHTPYDPRMEPALSWLKKKMSPDHTWPLELIHPGAVHFSLEPKGAPSRFITLKGLMILSYFKELPEALEIKQASR</sequence>